<dbReference type="AlphaFoldDB" id="A0A5J4W4N7"/>
<evidence type="ECO:0000256" key="1">
    <source>
        <dbReference type="SAM" id="MobiDB-lite"/>
    </source>
</evidence>
<organism evidence="2 3">
    <name type="scientific">Streblomastix strix</name>
    <dbReference type="NCBI Taxonomy" id="222440"/>
    <lineage>
        <taxon>Eukaryota</taxon>
        <taxon>Metamonada</taxon>
        <taxon>Preaxostyla</taxon>
        <taxon>Oxymonadida</taxon>
        <taxon>Streblomastigidae</taxon>
        <taxon>Streblomastix</taxon>
    </lineage>
</organism>
<dbReference type="EMBL" id="SNRW01003452">
    <property type="protein sequence ID" value="KAA6389808.1"/>
    <property type="molecule type" value="Genomic_DNA"/>
</dbReference>
<protein>
    <submittedName>
        <fullName evidence="2">Uncharacterized protein</fullName>
    </submittedName>
</protein>
<feature type="compositionally biased region" description="Acidic residues" evidence="1">
    <location>
        <begin position="146"/>
        <end position="156"/>
    </location>
</feature>
<sequence>MNDILLWRFAGRVEEELNWGDKIGNRVTVGDTIIVQIMSQELKAERKRKEEERKETLRKELDKQKEQEKELDNKKEQNIDNTVTLNVYGAKGINILCKIVIDMREQYETLVNTIITELQGIESIKEKSQEDEYEDDERERERREKEEDEENDLNLDTEEKEKEGEESKEIKTLKQIEVDIIENKRRKKIK</sequence>
<feature type="region of interest" description="Disordered" evidence="1">
    <location>
        <begin position="126"/>
        <end position="169"/>
    </location>
</feature>
<comment type="caution">
    <text evidence="2">The sequence shown here is derived from an EMBL/GenBank/DDBJ whole genome shotgun (WGS) entry which is preliminary data.</text>
</comment>
<reference evidence="2 3" key="1">
    <citation type="submission" date="2019-03" db="EMBL/GenBank/DDBJ databases">
        <title>Single cell metagenomics reveals metabolic interactions within the superorganism composed of flagellate Streblomastix strix and complex community of Bacteroidetes bacteria on its surface.</title>
        <authorList>
            <person name="Treitli S.C."/>
            <person name="Kolisko M."/>
            <person name="Husnik F."/>
            <person name="Keeling P."/>
            <person name="Hampl V."/>
        </authorList>
    </citation>
    <scope>NUCLEOTIDE SEQUENCE [LARGE SCALE GENOMIC DNA]</scope>
    <source>
        <strain evidence="2">ST1C</strain>
    </source>
</reference>
<feature type="region of interest" description="Disordered" evidence="1">
    <location>
        <begin position="45"/>
        <end position="74"/>
    </location>
</feature>
<accession>A0A5J4W4N7</accession>
<evidence type="ECO:0000313" key="3">
    <source>
        <dbReference type="Proteomes" id="UP000324800"/>
    </source>
</evidence>
<gene>
    <name evidence="2" type="ORF">EZS28_014664</name>
</gene>
<dbReference type="Proteomes" id="UP000324800">
    <property type="component" value="Unassembled WGS sequence"/>
</dbReference>
<evidence type="ECO:0000313" key="2">
    <source>
        <dbReference type="EMBL" id="KAA6389808.1"/>
    </source>
</evidence>
<feature type="compositionally biased region" description="Basic and acidic residues" evidence="1">
    <location>
        <begin position="157"/>
        <end position="169"/>
    </location>
</feature>
<proteinExistence type="predicted"/>
<name>A0A5J4W4N7_9EUKA</name>